<reference evidence="1 2" key="1">
    <citation type="journal article" date="2011" name="Int. J. Syst. Evol. Microbiol.">
        <title>Relationship of Bacillus amyloliquefaciens clades associated with strains DSM 7T and FZB42T: a proposal for Bacillus amyloliquefaciens subsp. amyloliquefaciens subsp. nov. and Bacillus amyloliquefaciens subsp. plantarum subsp. nov. based on complete genome sequence comparisons.</title>
        <authorList>
            <person name="Borriss R."/>
            <person name="Chen X.H."/>
            <person name="Rueckert C."/>
            <person name="Blom J."/>
            <person name="Becker A."/>
            <person name="Baumgarth B."/>
            <person name="Fan B."/>
            <person name="Pukall R."/>
            <person name="Schumann P."/>
            <person name="Sproer C."/>
            <person name="Junge H."/>
            <person name="Vater J."/>
            <person name="Puhler A."/>
            <person name="Klenk H.P."/>
        </authorList>
    </citation>
    <scope>NUCLEOTIDE SEQUENCE [LARGE SCALE GENOMIC DNA]</scope>
    <source>
        <strain evidence="2">DSM 7</strain>
    </source>
</reference>
<dbReference type="AlphaFoldDB" id="A0A9P1JFC0"/>
<protein>
    <submittedName>
        <fullName evidence="1">Uncharacterized protein</fullName>
    </submittedName>
</protein>
<organism evidence="1 2">
    <name type="scientific">Bacillus amyloliquefaciens (strain ATCC 23350 / DSM 7 / BCRC 11601 / CCUG 28519 / NBRC 15535 / NRRL B-14393 / F)</name>
    <dbReference type="NCBI Taxonomy" id="692420"/>
    <lineage>
        <taxon>Bacteria</taxon>
        <taxon>Bacillati</taxon>
        <taxon>Bacillota</taxon>
        <taxon>Bacilli</taxon>
        <taxon>Bacillales</taxon>
        <taxon>Bacillaceae</taxon>
        <taxon>Bacillus</taxon>
        <taxon>Bacillus amyloliquefaciens group</taxon>
    </lineage>
</organism>
<gene>
    <name evidence="1" type="ordered locus">BAMF_0889</name>
</gene>
<dbReference type="KEGG" id="bao:BAMF_0889"/>
<sequence>MYYVNISTKEVTKMTTYESKPVAKWNTRDFQAYLKAEHERLYGVPYVPFRGYQAEAGMLGRWVGTKRKPGVYGPELTKRFIDLCFAEYKPSLEYPGLSFGFMQTFMGRNLQRAASGLAAEQQRAERNEGVDNTWF</sequence>
<name>A0A9P1JFC0_BACAS</name>
<evidence type="ECO:0000313" key="2">
    <source>
        <dbReference type="Proteomes" id="UP000006562"/>
    </source>
</evidence>
<evidence type="ECO:0000313" key="1">
    <source>
        <dbReference type="EMBL" id="CBI42015.1"/>
    </source>
</evidence>
<proteinExistence type="predicted"/>
<dbReference type="EMBL" id="FN597644">
    <property type="protein sequence ID" value="CBI42015.1"/>
    <property type="molecule type" value="Genomic_DNA"/>
</dbReference>
<keyword evidence="2" id="KW-1185">Reference proteome</keyword>
<dbReference type="Proteomes" id="UP000006562">
    <property type="component" value="Chromosome"/>
</dbReference>
<accession>A0A9P1JFC0</accession>
<reference evidence="2" key="2">
    <citation type="journal article" date="2011" name="J. Biotechnol.">
        <title>Genome sequence of B. amyloliquefaciens type strain DSM7(T) reveals differences to plant-associated B. amyloliquefaciens FZB42.</title>
        <authorList>
            <person name="Ruckert C."/>
            <person name="Blom J."/>
            <person name="Chen X."/>
            <person name="Reva O."/>
            <person name="Borriss R."/>
        </authorList>
    </citation>
    <scope>NUCLEOTIDE SEQUENCE [LARGE SCALE GENOMIC DNA]</scope>
    <source>
        <strain evidence="2">DSM 7</strain>
    </source>
</reference>
<dbReference type="RefSeq" id="WP_013351510.1">
    <property type="nucleotide sequence ID" value="NC_014551.1"/>
</dbReference>